<comment type="similarity">
    <text evidence="1">Belongs to the 'phage' integrase family.</text>
</comment>
<evidence type="ECO:0000256" key="5">
    <source>
        <dbReference type="PROSITE-ProRule" id="PRU01248"/>
    </source>
</evidence>
<dbReference type="InterPro" id="IPR025166">
    <property type="entry name" value="Integrase_DNA_bind_dom"/>
</dbReference>
<dbReference type="InterPro" id="IPR010998">
    <property type="entry name" value="Integrase_recombinase_N"/>
</dbReference>
<keyword evidence="9" id="KW-1185">Reference proteome</keyword>
<dbReference type="InterPro" id="IPR044068">
    <property type="entry name" value="CB"/>
</dbReference>
<keyword evidence="2" id="KW-0229">DNA integration</keyword>
<organism evidence="8 9">
    <name type="scientific">Novosphingobium pokkalii</name>
    <dbReference type="NCBI Taxonomy" id="1770194"/>
    <lineage>
        <taxon>Bacteria</taxon>
        <taxon>Pseudomonadati</taxon>
        <taxon>Pseudomonadota</taxon>
        <taxon>Alphaproteobacteria</taxon>
        <taxon>Sphingomonadales</taxon>
        <taxon>Sphingomonadaceae</taxon>
        <taxon>Novosphingobium</taxon>
    </lineage>
</organism>
<evidence type="ECO:0000256" key="4">
    <source>
        <dbReference type="ARBA" id="ARBA00023172"/>
    </source>
</evidence>
<dbReference type="PANTHER" id="PTHR30629:SF2">
    <property type="entry name" value="PROPHAGE INTEGRASE INTS-RELATED"/>
    <property type="match status" value="1"/>
</dbReference>
<dbReference type="InterPro" id="IPR011010">
    <property type="entry name" value="DNA_brk_join_enz"/>
</dbReference>
<feature type="domain" description="Tyr recombinase" evidence="6">
    <location>
        <begin position="204"/>
        <end position="383"/>
    </location>
</feature>
<evidence type="ECO:0000259" key="6">
    <source>
        <dbReference type="PROSITE" id="PS51898"/>
    </source>
</evidence>
<evidence type="ECO:0000259" key="7">
    <source>
        <dbReference type="PROSITE" id="PS51900"/>
    </source>
</evidence>
<evidence type="ECO:0000313" key="8">
    <source>
        <dbReference type="EMBL" id="MFC3669924.1"/>
    </source>
</evidence>
<keyword evidence="3 5" id="KW-0238">DNA-binding</keyword>
<dbReference type="Gene3D" id="1.10.150.130">
    <property type="match status" value="1"/>
</dbReference>
<gene>
    <name evidence="8" type="ORF">ACFOOT_00660</name>
</gene>
<dbReference type="InterPro" id="IPR053876">
    <property type="entry name" value="Phage_int_M"/>
</dbReference>
<dbReference type="Pfam" id="PF22022">
    <property type="entry name" value="Phage_int_M"/>
    <property type="match status" value="1"/>
</dbReference>
<dbReference type="InterPro" id="IPR013762">
    <property type="entry name" value="Integrase-like_cat_sf"/>
</dbReference>
<proteinExistence type="inferred from homology"/>
<evidence type="ECO:0000256" key="1">
    <source>
        <dbReference type="ARBA" id="ARBA00008857"/>
    </source>
</evidence>
<dbReference type="InterPro" id="IPR050808">
    <property type="entry name" value="Phage_Integrase"/>
</dbReference>
<evidence type="ECO:0000256" key="2">
    <source>
        <dbReference type="ARBA" id="ARBA00022908"/>
    </source>
</evidence>
<keyword evidence="4" id="KW-0233">DNA recombination</keyword>
<dbReference type="Pfam" id="PF13356">
    <property type="entry name" value="Arm-DNA-bind_3"/>
    <property type="match status" value="1"/>
</dbReference>
<dbReference type="CDD" id="cd00801">
    <property type="entry name" value="INT_P4_C"/>
    <property type="match status" value="1"/>
</dbReference>
<comment type="caution">
    <text evidence="8">The sequence shown here is derived from an EMBL/GenBank/DDBJ whole genome shotgun (WGS) entry which is preliminary data.</text>
</comment>
<dbReference type="InterPro" id="IPR002104">
    <property type="entry name" value="Integrase_catalytic"/>
</dbReference>
<protein>
    <submittedName>
        <fullName evidence="8">Tyrosine-type recombinase/integrase</fullName>
    </submittedName>
</protein>
<dbReference type="RefSeq" id="WP_191324806.1">
    <property type="nucleotide sequence ID" value="NZ_BMZP01000011.1"/>
</dbReference>
<sequence>MSTLFAITIANAKPKERLYKMFDGGGLHLFVKPNGSKLWRLTYSWLGRQKTLSLGQWPGLGLADARTKREEARRLLATGVDPSHQQKIDAAKAKMEENNTFKAVALEWIAKQEREQMAEVTLSKVRWLLDKAYPKIGARPIAQITAHEVLIALRSVEATGRYESARRMRSVLGRIFRYAVATARADRDPTSDLRGALTAPKSKHLAAITTPNRAGELMRAIEGYSGHVITLYALRLSAHLFVRPGELRQAEWAEFDFDRSVWNIPAEKMKMRRPHRVPLSTQVAGLFESLWDLTGQGRYCFPSLRTSARPMSENTVNAALRALGFGQEEMTAHGFRAMAATLLNETGRFNPDAIERQLAHMENNGVRRAYTRGEYWNERVVLMQFWSDELDRLRNGAKVLKPNFADQKTFASG</sequence>
<evidence type="ECO:0000313" key="9">
    <source>
        <dbReference type="Proteomes" id="UP001595683"/>
    </source>
</evidence>
<dbReference type="SUPFAM" id="SSF56349">
    <property type="entry name" value="DNA breaking-rejoining enzymes"/>
    <property type="match status" value="1"/>
</dbReference>
<dbReference type="PROSITE" id="PS51898">
    <property type="entry name" value="TYR_RECOMBINASE"/>
    <property type="match status" value="1"/>
</dbReference>
<evidence type="ECO:0000256" key="3">
    <source>
        <dbReference type="ARBA" id="ARBA00023125"/>
    </source>
</evidence>
<dbReference type="Gene3D" id="3.30.160.390">
    <property type="entry name" value="Integrase, DNA-binding domain"/>
    <property type="match status" value="1"/>
</dbReference>
<reference evidence="9" key="1">
    <citation type="journal article" date="2019" name="Int. J. Syst. Evol. Microbiol.">
        <title>The Global Catalogue of Microorganisms (GCM) 10K type strain sequencing project: providing services to taxonomists for standard genome sequencing and annotation.</title>
        <authorList>
            <consortium name="The Broad Institute Genomics Platform"/>
            <consortium name="The Broad Institute Genome Sequencing Center for Infectious Disease"/>
            <person name="Wu L."/>
            <person name="Ma J."/>
        </authorList>
    </citation>
    <scope>NUCLEOTIDE SEQUENCE [LARGE SCALE GENOMIC DNA]</scope>
    <source>
        <strain evidence="9">KCTC 42224</strain>
    </source>
</reference>
<dbReference type="PANTHER" id="PTHR30629">
    <property type="entry name" value="PROPHAGE INTEGRASE"/>
    <property type="match status" value="1"/>
</dbReference>
<dbReference type="Proteomes" id="UP001595683">
    <property type="component" value="Unassembled WGS sequence"/>
</dbReference>
<dbReference type="PROSITE" id="PS51900">
    <property type="entry name" value="CB"/>
    <property type="match status" value="1"/>
</dbReference>
<dbReference type="EMBL" id="JBHRYE010000001">
    <property type="protein sequence ID" value="MFC3669924.1"/>
    <property type="molecule type" value="Genomic_DNA"/>
</dbReference>
<feature type="domain" description="Core-binding (CB)" evidence="7">
    <location>
        <begin position="99"/>
        <end position="180"/>
    </location>
</feature>
<dbReference type="Pfam" id="PF00589">
    <property type="entry name" value="Phage_integrase"/>
    <property type="match status" value="1"/>
</dbReference>
<dbReference type="Gene3D" id="1.10.443.10">
    <property type="entry name" value="Intergrase catalytic core"/>
    <property type="match status" value="1"/>
</dbReference>
<name>A0ABV7UXU4_9SPHN</name>
<dbReference type="InterPro" id="IPR038488">
    <property type="entry name" value="Integrase_DNA-bd_sf"/>
</dbReference>
<accession>A0ABV7UXU4</accession>